<dbReference type="PATRIC" id="fig|224013.5.peg.877"/>
<evidence type="ECO:0000313" key="2">
    <source>
        <dbReference type="Proteomes" id="UP000062645"/>
    </source>
</evidence>
<dbReference type="AlphaFoldDB" id="A0A0M4SZZ0"/>
<dbReference type="OrthoDB" id="494805at2"/>
<keyword evidence="2" id="KW-1185">Reference proteome</keyword>
<dbReference type="Proteomes" id="UP000062645">
    <property type="component" value="Chromosome"/>
</dbReference>
<name>A0A0M4SZZ0_9NOSO</name>
<gene>
    <name evidence="1" type="ORF">ACX27_03630</name>
</gene>
<reference evidence="1 2" key="2">
    <citation type="journal article" date="2016" name="Genome Announc.">
        <title>Draft Genome Sequence of the N2-Fixing Cyanobacterium Nostoc piscinale CENA21, Isolated from the Brazilian Amazon Floodplain.</title>
        <authorList>
            <person name="Leao T."/>
            <person name="Guimaraes P.I."/>
            <person name="de Melo A.G."/>
            <person name="Ramos R.T."/>
            <person name="Leao P.N."/>
            <person name="Silva A."/>
            <person name="Fiore M.F."/>
            <person name="Schneider M.P."/>
        </authorList>
    </citation>
    <scope>NUCLEOTIDE SEQUENCE [LARGE SCALE GENOMIC DNA]</scope>
    <source>
        <strain evidence="1 2">CENA21</strain>
    </source>
</reference>
<protein>
    <submittedName>
        <fullName evidence="1">Uncharacterized protein</fullName>
    </submittedName>
</protein>
<accession>A0A0M4SZZ0</accession>
<dbReference type="EMBL" id="CP012036">
    <property type="protein sequence ID" value="ALF52145.1"/>
    <property type="molecule type" value="Genomic_DNA"/>
</dbReference>
<proteinExistence type="predicted"/>
<sequence>MRRTSEQLIQELSKMVDVHFAHAVVECYVEMQQRFLAGDWQPAELDGGRFCEAVSRCLFQMDTGKIDHRQLPGDIRRHLLNKSIPHKLGSKDRYHLAKVIEVVYGFRSDRGAVHISTEYTANYMDSMLVLHASKWIFAEFLRLVWNRDQKVVAETIAQIVQLEHSVIHELDGKPLILARDISATDEVLLLLYHAANNRLSRVELREQAAGQSSQNVNVAVSRLIKNKEIRPVAEDEVALTPNGQKRILEQVLPKYTPQK</sequence>
<reference evidence="2" key="1">
    <citation type="submission" date="2015-07" db="EMBL/GenBank/DDBJ databases">
        <title>Genome Of Nitrogen-Fixing Cyanobacterium Nostoc piscinale CENA21 From Solimoes/Amazon River Floodplain Sediments And Comparative Genomics To Uncover Biosynthetic Natural Products Potential.</title>
        <authorList>
            <person name="Leao T.F."/>
            <person name="Leao P.N."/>
            <person name="Guimaraes P.I."/>
            <person name="de Melo A.G.C."/>
            <person name="Ramos R.T.J."/>
            <person name="Silva A."/>
            <person name="Fiore M.F."/>
            <person name="Schneider M.P.C."/>
        </authorList>
    </citation>
    <scope>NUCLEOTIDE SEQUENCE [LARGE SCALE GENOMIC DNA]</scope>
    <source>
        <strain evidence="2">CENA21</strain>
    </source>
</reference>
<dbReference type="KEGG" id="npz:ACX27_03630"/>
<dbReference type="RefSeq" id="WP_062288565.1">
    <property type="nucleotide sequence ID" value="NZ_CP012036.1"/>
</dbReference>
<evidence type="ECO:0000313" key="1">
    <source>
        <dbReference type="EMBL" id="ALF52145.1"/>
    </source>
</evidence>
<organism evidence="1 2">
    <name type="scientific">Nostoc piscinale CENA21</name>
    <dbReference type="NCBI Taxonomy" id="224013"/>
    <lineage>
        <taxon>Bacteria</taxon>
        <taxon>Bacillati</taxon>
        <taxon>Cyanobacteriota</taxon>
        <taxon>Cyanophyceae</taxon>
        <taxon>Nostocales</taxon>
        <taxon>Nostocaceae</taxon>
        <taxon>Nostoc</taxon>
    </lineage>
</organism>